<dbReference type="InterPro" id="IPR015425">
    <property type="entry name" value="FH2_Formin"/>
</dbReference>
<reference evidence="8 9" key="1">
    <citation type="submission" date="2024-02" db="EMBL/GenBank/DDBJ databases">
        <authorList>
            <person name="Chen Y."/>
            <person name="Shah S."/>
            <person name="Dougan E. K."/>
            <person name="Thang M."/>
            <person name="Chan C."/>
        </authorList>
    </citation>
    <scope>NUCLEOTIDE SEQUENCE [LARGE SCALE GENOMIC DNA]</scope>
</reference>
<dbReference type="SUPFAM" id="SSF51445">
    <property type="entry name" value="(Trans)glycosidases"/>
    <property type="match status" value="1"/>
</dbReference>
<dbReference type="Gene3D" id="3.50.4.10">
    <property type="entry name" value="Hepatocyte Growth Factor"/>
    <property type="match status" value="1"/>
</dbReference>
<evidence type="ECO:0000256" key="3">
    <source>
        <dbReference type="ARBA" id="ARBA00023295"/>
    </source>
</evidence>
<keyword evidence="5" id="KW-0812">Transmembrane</keyword>
<feature type="domain" description="FH2" evidence="7">
    <location>
        <begin position="315"/>
        <end position="544"/>
    </location>
</feature>
<evidence type="ECO:0000256" key="1">
    <source>
        <dbReference type="ARBA" id="ARBA00005641"/>
    </source>
</evidence>
<dbReference type="InterPro" id="IPR042201">
    <property type="entry name" value="FH2_Formin_sf"/>
</dbReference>
<feature type="region of interest" description="Disordered" evidence="4">
    <location>
        <begin position="580"/>
        <end position="632"/>
    </location>
</feature>
<keyword evidence="5" id="KW-0472">Membrane</keyword>
<feature type="compositionally biased region" description="Polar residues" evidence="4">
    <location>
        <begin position="588"/>
        <end position="603"/>
    </location>
</feature>
<dbReference type="SUPFAM" id="SSF57414">
    <property type="entry name" value="Hairpin loop containing domain-like"/>
    <property type="match status" value="1"/>
</dbReference>
<evidence type="ECO:0000256" key="5">
    <source>
        <dbReference type="SAM" id="Phobius"/>
    </source>
</evidence>
<dbReference type="InterPro" id="IPR017853">
    <property type="entry name" value="GH"/>
</dbReference>
<dbReference type="EMBL" id="CAXAMM010006803">
    <property type="protein sequence ID" value="CAK9012416.1"/>
    <property type="molecule type" value="Genomic_DNA"/>
</dbReference>
<gene>
    <name evidence="8" type="ORF">SCF082_LOCUS11509</name>
</gene>
<dbReference type="Gene3D" id="3.20.20.80">
    <property type="entry name" value="Glycosidases"/>
    <property type="match status" value="1"/>
</dbReference>
<dbReference type="InterPro" id="IPR001547">
    <property type="entry name" value="Glyco_hydro_5"/>
</dbReference>
<proteinExistence type="inferred from homology"/>
<feature type="domain" description="Glycoside hydrolase family 5" evidence="6">
    <location>
        <begin position="911"/>
        <end position="1107"/>
    </location>
</feature>
<dbReference type="Pfam" id="PF00150">
    <property type="entry name" value="Cellulase"/>
    <property type="match status" value="1"/>
</dbReference>
<evidence type="ECO:0000259" key="6">
    <source>
        <dbReference type="Pfam" id="PF00150"/>
    </source>
</evidence>
<dbReference type="Gene3D" id="1.20.58.2220">
    <property type="entry name" value="Formin, FH2 domain"/>
    <property type="match status" value="1"/>
</dbReference>
<evidence type="ECO:0000256" key="4">
    <source>
        <dbReference type="SAM" id="MobiDB-lite"/>
    </source>
</evidence>
<keyword evidence="2 8" id="KW-0378">Hydrolase</keyword>
<evidence type="ECO:0000256" key="2">
    <source>
        <dbReference type="ARBA" id="ARBA00022801"/>
    </source>
</evidence>
<sequence>MSGSELLASRAVVAFLRLRQPFVLQEFCQNLKEMNFREEFMSPDDVEVRTALLLIHVLPTPEENKKLLEYKDRVAELRDVHSPPPGVEFVEPMGFAFLWPEIERASRAAGRAAFPTTCAARICKRTAGRALRAALATRSTRWRLVCEKELGGWMIHELAFFEDVNCTRRVRNQLRLLESGHRGSFRPSHAFDLLADAADRFFWYSKQATEGHWAWLGLEVFRAVQVRCVELFHNNLPEVPVALQSWQDHDWSLVQRWPAAAGGQWTYLLVDEAQTRWGTARAAPASAAASAVEGSKSMVEQNVMPFCVLHKGVVRMKVAKFALSHQGTYSGIKVRCEVLKDAAKQVRKSEEFRQMLSVVLRVGNFINHGVDEEEVKTQEVDGATIRGISVDSLSSLASFKSGTVSTMHFLCLSLGSMNTDFFQGLKESLSSVQEASKEKSALLKGSIESFAKDVETAEKQLNLLLTVDEEAAEFAPSEEKEAELREEMEKWKEESDVLQKIGDEAFNECAVAQKFFSASERKQAELPPVESFFLHIANFLEQFQEAWTEIERNPRKWAEMAPKDEKGHTRFPFLSIRQQRKSLPAAVTHSSSEGGRETSTAESGPSGAVRVRKCASQARVPRQSAPNLAQPNLAQRLSLSGFDVDSTAHKAPATSSKQELEHAGAQEKSQASEQDTLEKEKEAKEVCGSVRRSIYASVAQKMRRAPTVSRLRGSAIPAGPVQLDAWQQDLRIVEKILMFFRESLQHVAMPWIRDPSFHCRSLSNFRCAGPCRAEHGCLGPGRYALPMMQTNAANASDCQRRCTELDGCSLITFWPLPGDCHLHPSGAPFHKDTAGASLCGPGRCEGAESSSSPPSNHHLVPSWALPLRVVGSRLVGQDQQSYQLACVNWYGAHMEMLVNDGVNVKGLAQIAADIVKLQAFNCVRLPYSLDSLNLSAAEIPQRFSSLCHNPELQAATPLEIFDATVEALTDAGLLIVLNHHVFHRGWCCSADDGEGLWYTEDYQESTWLQHLSFMATRYRANARVVGLDLKNEIRSTEEITPSWGTGDLTSDWARAARLGTQRVLQADPEMLVVISGLEYSMYLCRVPDAPLHLEFRSHIIYTSHEYDWYLSPPQFLQSRAFEASALFLASMLMGLLGALGVLALVAWRPRLSSKVACPRAARACGRPFRCRLVTQAGANQRQSPF</sequence>
<evidence type="ECO:0000313" key="8">
    <source>
        <dbReference type="EMBL" id="CAK9012416.1"/>
    </source>
</evidence>
<dbReference type="Pfam" id="PF02181">
    <property type="entry name" value="FH2"/>
    <property type="match status" value="1"/>
</dbReference>
<dbReference type="SUPFAM" id="SSF101447">
    <property type="entry name" value="Formin homology 2 domain (FH2 domain)"/>
    <property type="match status" value="1"/>
</dbReference>
<keyword evidence="9" id="KW-1185">Reference proteome</keyword>
<accession>A0ABP0JDD8</accession>
<feature type="region of interest" description="Disordered" evidence="4">
    <location>
        <begin position="646"/>
        <end position="684"/>
    </location>
</feature>
<evidence type="ECO:0000259" key="7">
    <source>
        <dbReference type="Pfam" id="PF02181"/>
    </source>
</evidence>
<organism evidence="8 9">
    <name type="scientific">Durusdinium trenchii</name>
    <dbReference type="NCBI Taxonomy" id="1381693"/>
    <lineage>
        <taxon>Eukaryota</taxon>
        <taxon>Sar</taxon>
        <taxon>Alveolata</taxon>
        <taxon>Dinophyceae</taxon>
        <taxon>Suessiales</taxon>
        <taxon>Symbiodiniaceae</taxon>
        <taxon>Durusdinium</taxon>
    </lineage>
</organism>
<feature type="transmembrane region" description="Helical" evidence="5">
    <location>
        <begin position="1125"/>
        <end position="1147"/>
    </location>
</feature>
<dbReference type="GO" id="GO:0016787">
    <property type="term" value="F:hydrolase activity"/>
    <property type="evidence" value="ECO:0007669"/>
    <property type="project" value="UniProtKB-KW"/>
</dbReference>
<comment type="similarity">
    <text evidence="1">Belongs to the glycosyl hydrolase 5 (cellulase A) family.</text>
</comment>
<dbReference type="Proteomes" id="UP001642464">
    <property type="component" value="Unassembled WGS sequence"/>
</dbReference>
<keyword evidence="3" id="KW-0326">Glycosidase</keyword>
<evidence type="ECO:0000313" key="9">
    <source>
        <dbReference type="Proteomes" id="UP001642464"/>
    </source>
</evidence>
<comment type="caution">
    <text evidence="8">The sequence shown here is derived from an EMBL/GenBank/DDBJ whole genome shotgun (WGS) entry which is preliminary data.</text>
</comment>
<dbReference type="PANTHER" id="PTHR31263">
    <property type="entry name" value="CELLULASE FAMILY PROTEIN (AFU_ORTHOLOGUE AFUA_5G14560)"/>
    <property type="match status" value="1"/>
</dbReference>
<name>A0ABP0JDD8_9DINO</name>
<keyword evidence="5" id="KW-1133">Transmembrane helix</keyword>
<dbReference type="PANTHER" id="PTHR31263:SF0">
    <property type="entry name" value="CELLULASE FAMILY PROTEIN (AFU_ORTHOLOGUE AFUA_5G14560)"/>
    <property type="match status" value="1"/>
</dbReference>
<protein>
    <submittedName>
        <fullName evidence="8">Glycosyl hydrolase 5 family protein (Allergen Cha o 3)</fullName>
    </submittedName>
</protein>